<reference evidence="3 4" key="2">
    <citation type="journal article" date="2016" name="Genome Announc.">
        <title>Complete Genome Sequence of Sphingopyxis terrae Strain 203-1 (NBRC 111660), a Polyethylene Glycol Degrader.</title>
        <authorList>
            <person name="Ohtsubo Y."/>
            <person name="Nonoyama S."/>
            <person name="Nagata Y."/>
            <person name="Numata M."/>
            <person name="Tsuchikane K."/>
            <person name="Hosoyama A."/>
            <person name="Yamazoe A."/>
            <person name="Tsuda M."/>
            <person name="Fujita N."/>
            <person name="Kawai F."/>
        </authorList>
    </citation>
    <scope>NUCLEOTIDE SEQUENCE [LARGE SCALE GENOMIC DNA]</scope>
    <source>
        <strain evidence="3 4">203-1</strain>
    </source>
</reference>
<dbReference type="GO" id="GO:0016740">
    <property type="term" value="F:transferase activity"/>
    <property type="evidence" value="ECO:0007669"/>
    <property type="project" value="UniProtKB-KW"/>
</dbReference>
<sequence length="217" mass="23137">MMIVYGSIVSPFVRKLLGFLGEKGLDFELKGVGIGDPDPGFRAASPLGKMPAIDDDGFLLADSSAIIHYLEAKYPEPALIPADPEARGRTVWWDEFGDTVFAACGGKMFFNRIVAPKFLGREGDLAAAAEAEADELPKLLAYLESAIPASGSLVGDRLTLADLAAVSPLVNVRHCGVTIDAATYPKIAAWSEAILSRPSMAPWIAKEERMMAKVLAG</sequence>
<dbReference type="InterPro" id="IPR004045">
    <property type="entry name" value="Glutathione_S-Trfase_N"/>
</dbReference>
<dbReference type="Gene3D" id="3.40.30.10">
    <property type="entry name" value="Glutaredoxin"/>
    <property type="match status" value="1"/>
</dbReference>
<dbReference type="PANTHER" id="PTHR44051:SF9">
    <property type="entry name" value="GLUTATHIONE S-TRANSFERASE 1"/>
    <property type="match status" value="1"/>
</dbReference>
<dbReference type="EMBL" id="CP013342">
    <property type="protein sequence ID" value="AMU94123.1"/>
    <property type="molecule type" value="Genomic_DNA"/>
</dbReference>
<dbReference type="PANTHER" id="PTHR44051">
    <property type="entry name" value="GLUTATHIONE S-TRANSFERASE-RELATED"/>
    <property type="match status" value="1"/>
</dbReference>
<name>A0A142VWC7_9SPHN</name>
<gene>
    <name evidence="3" type="ORF">AOA14_05835</name>
</gene>
<dbReference type="InterPro" id="IPR040079">
    <property type="entry name" value="Glutathione_S-Trfase"/>
</dbReference>
<proteinExistence type="predicted"/>
<dbReference type="RefSeq" id="WP_409372279.1">
    <property type="nucleotide sequence ID" value="NZ_CP013342.1"/>
</dbReference>
<dbReference type="KEGG" id="ster:AOA14_05835"/>
<feature type="domain" description="GST C-terminal" evidence="2">
    <location>
        <begin position="83"/>
        <end position="214"/>
    </location>
</feature>
<evidence type="ECO:0000313" key="3">
    <source>
        <dbReference type="EMBL" id="AMU94123.1"/>
    </source>
</evidence>
<evidence type="ECO:0000259" key="2">
    <source>
        <dbReference type="PROSITE" id="PS50405"/>
    </source>
</evidence>
<dbReference type="STRING" id="1219058.AOA14_05835"/>
<dbReference type="SFLD" id="SFLDG00358">
    <property type="entry name" value="Main_(cytGST)"/>
    <property type="match status" value="1"/>
</dbReference>
<evidence type="ECO:0000259" key="1">
    <source>
        <dbReference type="PROSITE" id="PS50404"/>
    </source>
</evidence>
<dbReference type="CDD" id="cd00570">
    <property type="entry name" value="GST_N_family"/>
    <property type="match status" value="1"/>
</dbReference>
<dbReference type="CDD" id="cd00299">
    <property type="entry name" value="GST_C_family"/>
    <property type="match status" value="1"/>
</dbReference>
<dbReference type="Pfam" id="PF13417">
    <property type="entry name" value="GST_N_3"/>
    <property type="match status" value="1"/>
</dbReference>
<keyword evidence="3" id="KW-0808">Transferase</keyword>
<dbReference type="InterPro" id="IPR010987">
    <property type="entry name" value="Glutathione-S-Trfase_C-like"/>
</dbReference>
<dbReference type="SUPFAM" id="SSF52833">
    <property type="entry name" value="Thioredoxin-like"/>
    <property type="match status" value="1"/>
</dbReference>
<dbReference type="Pfam" id="PF14497">
    <property type="entry name" value="GST_C_3"/>
    <property type="match status" value="1"/>
</dbReference>
<accession>A0A142VWC7</accession>
<protein>
    <submittedName>
        <fullName evidence="3">Glutathione S-transferase</fullName>
    </submittedName>
</protein>
<dbReference type="Proteomes" id="UP000076234">
    <property type="component" value="Chromosome"/>
</dbReference>
<dbReference type="SFLD" id="SFLDS00019">
    <property type="entry name" value="Glutathione_Transferase_(cytos"/>
    <property type="match status" value="1"/>
</dbReference>
<dbReference type="PROSITE" id="PS50404">
    <property type="entry name" value="GST_NTER"/>
    <property type="match status" value="1"/>
</dbReference>
<organism evidence="3 4">
    <name type="scientific">Sphingopyxis terrae subsp. terrae NBRC 15098</name>
    <dbReference type="NCBI Taxonomy" id="1219058"/>
    <lineage>
        <taxon>Bacteria</taxon>
        <taxon>Pseudomonadati</taxon>
        <taxon>Pseudomonadota</taxon>
        <taxon>Alphaproteobacteria</taxon>
        <taxon>Sphingomonadales</taxon>
        <taxon>Sphingomonadaceae</taxon>
        <taxon>Sphingopyxis</taxon>
    </lineage>
</organism>
<dbReference type="InterPro" id="IPR004046">
    <property type="entry name" value="GST_C"/>
</dbReference>
<dbReference type="Gene3D" id="1.20.1050.10">
    <property type="match status" value="1"/>
</dbReference>
<dbReference type="PROSITE" id="PS50405">
    <property type="entry name" value="GST_CTER"/>
    <property type="match status" value="1"/>
</dbReference>
<dbReference type="SUPFAM" id="SSF47616">
    <property type="entry name" value="GST C-terminal domain-like"/>
    <property type="match status" value="1"/>
</dbReference>
<feature type="domain" description="GST N-terminal" evidence="1">
    <location>
        <begin position="1"/>
        <end position="78"/>
    </location>
</feature>
<dbReference type="AlphaFoldDB" id="A0A142VWC7"/>
<evidence type="ECO:0000313" key="4">
    <source>
        <dbReference type="Proteomes" id="UP000076234"/>
    </source>
</evidence>
<reference evidence="4" key="1">
    <citation type="submission" date="2015-11" db="EMBL/GenBank/DDBJ databases">
        <title>Complete genome sequence of a polyethylene glycol-degrading strain Sphingopyxis terrae strain 203-1 (NBRC 15098).</title>
        <authorList>
            <person name="Yoshiyuki O."/>
            <person name="Shouta N."/>
            <person name="Nagata Y."/>
            <person name="Numata M."/>
            <person name="Tsuchikane K."/>
            <person name="Hosoyama A."/>
            <person name="Yamazoe A."/>
            <person name="Tsuda M."/>
            <person name="Fujita N."/>
            <person name="Kawai F."/>
        </authorList>
    </citation>
    <scope>NUCLEOTIDE SEQUENCE [LARGE SCALE GENOMIC DNA]</scope>
    <source>
        <strain evidence="4">203-1</strain>
    </source>
</reference>
<dbReference type="InterPro" id="IPR036249">
    <property type="entry name" value="Thioredoxin-like_sf"/>
</dbReference>
<dbReference type="InterPro" id="IPR036282">
    <property type="entry name" value="Glutathione-S-Trfase_C_sf"/>
</dbReference>